<evidence type="ECO:0000313" key="2">
    <source>
        <dbReference type="Proteomes" id="UP000095287"/>
    </source>
</evidence>
<dbReference type="InterPro" id="IPR019422">
    <property type="entry name" value="7TM_GPCR_serpentine_rcpt_Srh"/>
</dbReference>
<feature type="transmembrane region" description="Helical" evidence="1">
    <location>
        <begin position="187"/>
        <end position="210"/>
    </location>
</feature>
<dbReference type="WBParaSite" id="L893_g1077.t1">
    <property type="protein sequence ID" value="L893_g1077.t1"/>
    <property type="gene ID" value="L893_g1077"/>
</dbReference>
<dbReference type="PANTHER" id="PTHR22941">
    <property type="entry name" value="SERPENTINE RECEPTOR"/>
    <property type="match status" value="1"/>
</dbReference>
<keyword evidence="1" id="KW-0812">Transmembrane</keyword>
<dbReference type="InterPro" id="IPR053220">
    <property type="entry name" value="Nematode_rcpt-like_serp_H"/>
</dbReference>
<evidence type="ECO:0000313" key="3">
    <source>
        <dbReference type="WBParaSite" id="L893_g1077.t1"/>
    </source>
</evidence>
<feature type="transmembrane region" description="Helical" evidence="1">
    <location>
        <begin position="44"/>
        <end position="68"/>
    </location>
</feature>
<feature type="transmembrane region" description="Helical" evidence="1">
    <location>
        <begin position="231"/>
        <end position="258"/>
    </location>
</feature>
<name>A0A1I7XYH2_9BILA</name>
<sequence>MPDALAIVFNRTCDFSAVFSITVNCITITVIVKCTPKNMKNFAGFLLNIMIWNFIVNLIFVVARPYPLLPVVCFRLDGLISQLFDSELLGHILFGFILLVVVNVATAIFLSFQFRLMTIACGRYMQNVKSIWGYIYCGLLHISFSSIYLFMYQRWPVLMDNYHPKIPIEERANLFCFAPEGPCRNGLVYTVFVLILLIVFAVMLFVLTAFCHLRRNKAVIGKSTLKMQKFLLWNLITLSGIPITLGGVPFLTAVLTIIFHDSPFAQTTCAICMLILINYGPIMCIASICMFKTYRRAVTRVAFRLVGKEAPVSWTAGGVTMRTNIAAMKSEMTVLPTMRNNWIPK</sequence>
<keyword evidence="2" id="KW-1185">Reference proteome</keyword>
<feature type="transmembrane region" description="Helical" evidence="1">
    <location>
        <begin position="88"/>
        <end position="110"/>
    </location>
</feature>
<proteinExistence type="predicted"/>
<evidence type="ECO:0000256" key="1">
    <source>
        <dbReference type="SAM" id="Phobius"/>
    </source>
</evidence>
<protein>
    <submittedName>
        <fullName evidence="3">G_PROTEIN_RECEP_F1_2 domain-containing protein</fullName>
    </submittedName>
</protein>
<feature type="transmembrane region" description="Helical" evidence="1">
    <location>
        <begin position="15"/>
        <end position="32"/>
    </location>
</feature>
<keyword evidence="1" id="KW-0472">Membrane</keyword>
<dbReference type="Proteomes" id="UP000095287">
    <property type="component" value="Unplaced"/>
</dbReference>
<organism evidence="2 3">
    <name type="scientific">Steinernema glaseri</name>
    <dbReference type="NCBI Taxonomy" id="37863"/>
    <lineage>
        <taxon>Eukaryota</taxon>
        <taxon>Metazoa</taxon>
        <taxon>Ecdysozoa</taxon>
        <taxon>Nematoda</taxon>
        <taxon>Chromadorea</taxon>
        <taxon>Rhabditida</taxon>
        <taxon>Tylenchina</taxon>
        <taxon>Panagrolaimomorpha</taxon>
        <taxon>Strongyloidoidea</taxon>
        <taxon>Steinernematidae</taxon>
        <taxon>Steinernema</taxon>
    </lineage>
</organism>
<keyword evidence="1" id="KW-1133">Transmembrane helix</keyword>
<reference evidence="3" key="1">
    <citation type="submission" date="2016-11" db="UniProtKB">
        <authorList>
            <consortium name="WormBaseParasite"/>
        </authorList>
    </citation>
    <scope>IDENTIFICATION</scope>
</reference>
<accession>A0A1I7XYH2</accession>
<feature type="transmembrane region" description="Helical" evidence="1">
    <location>
        <begin position="131"/>
        <end position="151"/>
    </location>
</feature>
<dbReference type="Pfam" id="PF10318">
    <property type="entry name" value="7TM_GPCR_Srh"/>
    <property type="match status" value="1"/>
</dbReference>
<dbReference type="AlphaFoldDB" id="A0A1I7XYH2"/>
<feature type="transmembrane region" description="Helical" evidence="1">
    <location>
        <begin position="264"/>
        <end position="291"/>
    </location>
</feature>